<reference evidence="2 3" key="3">
    <citation type="journal article" date="2012" name="Int. J. Syst. Evol. Microbiol.">
        <title>Vibrio caribbeanicus sp. nov., isolated from the marine sponge Scleritoderma cyanea.</title>
        <authorList>
            <person name="Hoffmann M."/>
            <person name="Monday S.R."/>
            <person name="Allard M.W."/>
            <person name="Strain E.A."/>
            <person name="Whittaker P."/>
            <person name="Naum M."/>
            <person name="McCarthy P.J."/>
            <person name="Lopez J.V."/>
            <person name="Fischer M."/>
            <person name="Brown E.W."/>
        </authorList>
    </citation>
    <scope>NUCLEOTIDE SEQUENCE [LARGE SCALE GENOMIC DNA]</scope>
    <source>
        <strain evidence="2">CIP 102891</strain>
        <strain evidence="3">CIP 102891 / ATCC 33934</strain>
    </source>
</reference>
<reference evidence="2" key="2">
    <citation type="submission" date="2011-08" db="EMBL/GenBank/DDBJ databases">
        <authorList>
            <person name="Hoffman M."/>
            <person name="Strain E.A."/>
            <person name="Brown E."/>
            <person name="Allard M.W."/>
        </authorList>
    </citation>
    <scope>NUCLEOTIDE SEQUENCE</scope>
    <source>
        <strain evidence="2">CIP 102891</strain>
    </source>
</reference>
<dbReference type="Proteomes" id="UP000003515">
    <property type="component" value="Unassembled WGS sequence"/>
</dbReference>
<evidence type="ECO:0000313" key="2">
    <source>
        <dbReference type="EMBL" id="EGU54111.1"/>
    </source>
</evidence>
<dbReference type="RefSeq" id="WP_004412220.1">
    <property type="nucleotide sequence ID" value="NZ_ACZV01000004.1"/>
</dbReference>
<keyword evidence="4" id="KW-1185">Reference proteome</keyword>
<dbReference type="OrthoDB" id="6456577at2"/>
<gene>
    <name evidence="1" type="ORF">VIA_001503</name>
    <name evidence="2" type="ORF">VIOR3934_19830</name>
</gene>
<dbReference type="EMBL" id="ACZV01000004">
    <property type="protein sequence ID" value="EEX94345.1"/>
    <property type="molecule type" value="Genomic_DNA"/>
</dbReference>
<dbReference type="Proteomes" id="UP000002817">
    <property type="component" value="Unassembled WGS sequence"/>
</dbReference>
<dbReference type="EMBL" id="AFWH01000001">
    <property type="protein sequence ID" value="EGU54111.1"/>
    <property type="molecule type" value="Genomic_DNA"/>
</dbReference>
<evidence type="ECO:0000313" key="4">
    <source>
        <dbReference type="Proteomes" id="UP000003515"/>
    </source>
</evidence>
<reference evidence="1 4" key="1">
    <citation type="submission" date="2009-10" db="EMBL/GenBank/DDBJ databases">
        <authorList>
            <consortium name="Los Alamos National Laboratory (LANL)"/>
            <consortium name="National Microbial Pathogen Data Resource (NMPDR)"/>
            <person name="Munk A.C."/>
            <person name="Chertkov O."/>
            <person name="Tapia R."/>
            <person name="Green L."/>
            <person name="Rogers Y."/>
            <person name="Detter J.C."/>
            <person name="Bruce D."/>
            <person name="Brettin T.S."/>
            <person name="Colwell R.R."/>
            <person name="Huq A."/>
            <person name="Grim C.J."/>
            <person name="Hasan N.A."/>
            <person name="Bartels D."/>
            <person name="Vonstein V."/>
        </authorList>
    </citation>
    <scope>NUCLEOTIDE SEQUENCE [LARGE SCALE GENOMIC DNA]</scope>
    <source>
        <strain evidence="1 4">CIP 102891</strain>
    </source>
</reference>
<evidence type="ECO:0000313" key="1">
    <source>
        <dbReference type="EMBL" id="EEX94345.1"/>
    </source>
</evidence>
<comment type="caution">
    <text evidence="2">The sequence shown here is derived from an EMBL/GenBank/DDBJ whole genome shotgun (WGS) entry which is preliminary data.</text>
</comment>
<evidence type="ECO:0000313" key="3">
    <source>
        <dbReference type="Proteomes" id="UP000002817"/>
    </source>
</evidence>
<protein>
    <submittedName>
        <fullName evidence="2">Uncharacterized protein</fullName>
    </submittedName>
</protein>
<name>C9QG00_VIBOR</name>
<organism evidence="2 3">
    <name type="scientific">Vibrio orientalis CIP 102891 = ATCC 33934</name>
    <dbReference type="NCBI Taxonomy" id="675816"/>
    <lineage>
        <taxon>Bacteria</taxon>
        <taxon>Pseudomonadati</taxon>
        <taxon>Pseudomonadota</taxon>
        <taxon>Gammaproteobacteria</taxon>
        <taxon>Vibrionales</taxon>
        <taxon>Vibrionaceae</taxon>
        <taxon>Vibrio</taxon>
        <taxon>Vibrio oreintalis group</taxon>
    </lineage>
</organism>
<accession>C9QG00</accession>
<dbReference type="AlphaFoldDB" id="C9QG00"/>
<dbReference type="PATRIC" id="fig|675816.5.peg.192"/>
<dbReference type="eggNOG" id="ENOG5032RMT">
    <property type="taxonomic scope" value="Bacteria"/>
</dbReference>
<sequence length="206" mass="24037">MPRNYNDQMKIDHDFGWLDNEAQNREKYHEILKSEPQDITATAKIMFPPTYQLVRTELENDGFQVALLCGATEEVVYYIKCRVWADVVLAAKPVTQVLLWRTNLVQHLSATQGIAANIFRNYLLEEYNIIASDSCQTREGRDFWVRQLGYALAFQEYVYRFHRIECSLERLEDPRAIADNSCDLWGDDDDYENVLAIISKNEITLD</sequence>
<proteinExistence type="predicted"/>